<dbReference type="AlphaFoldDB" id="A0A9Q5DB84"/>
<keyword evidence="1" id="KW-0472">Membrane</keyword>
<feature type="transmembrane region" description="Helical" evidence="1">
    <location>
        <begin position="32"/>
        <end position="51"/>
    </location>
</feature>
<reference evidence="2" key="1">
    <citation type="submission" date="2020-05" db="EMBL/GenBank/DDBJ databases">
        <title>Chitinophaga laudate sp. nov., isolated from a tropical peat swamp.</title>
        <authorList>
            <person name="Goh C.B.S."/>
            <person name="Lee M.S."/>
            <person name="Parimannan S."/>
            <person name="Pasbakhsh P."/>
            <person name="Yule C.M."/>
            <person name="Rajandas H."/>
            <person name="Loke S."/>
            <person name="Croft L."/>
            <person name="Tan J.B.L."/>
        </authorList>
    </citation>
    <scope>NUCLEOTIDE SEQUENCE</scope>
    <source>
        <strain evidence="2">Mgbs1</strain>
    </source>
</reference>
<gene>
    <name evidence="2" type="ORF">ECE50_014790</name>
</gene>
<organism evidence="2 3">
    <name type="scientific">Chitinophaga solisilvae</name>
    <dbReference type="NCBI Taxonomy" id="1233460"/>
    <lineage>
        <taxon>Bacteria</taxon>
        <taxon>Pseudomonadati</taxon>
        <taxon>Bacteroidota</taxon>
        <taxon>Chitinophagia</taxon>
        <taxon>Chitinophagales</taxon>
        <taxon>Chitinophagaceae</taxon>
        <taxon>Chitinophaga</taxon>
    </lineage>
</organism>
<evidence type="ECO:0000256" key="1">
    <source>
        <dbReference type="SAM" id="Phobius"/>
    </source>
</evidence>
<sequence length="216" mass="25282">MTPVKIGVPIRLEPLNPFPIYEFLDRFTSMRYFIIALVVWVLLSLSLKAQINSCNQSNDRIIPKVEGIRIVSPRNSISVLLQDTCTYWNRFEEIFFYPNSRPEKNEEFLPAVIIDSVRLRKVECFLLSYLSFKESLGRQLSKSFRKDVKLYIGCYDAKSKSDFIIIQFVTNEDFDRNKNYSKALSLLVGTEELRYIVLKCNGDEISFFNSFPKLKR</sequence>
<dbReference type="EMBL" id="RIAR02000001">
    <property type="protein sequence ID" value="NSL88112.1"/>
    <property type="molecule type" value="Genomic_DNA"/>
</dbReference>
<proteinExistence type="predicted"/>
<keyword evidence="3" id="KW-1185">Reference proteome</keyword>
<keyword evidence="1" id="KW-1133">Transmembrane helix</keyword>
<evidence type="ECO:0000313" key="2">
    <source>
        <dbReference type="EMBL" id="NSL88112.1"/>
    </source>
</evidence>
<protein>
    <submittedName>
        <fullName evidence="2">Uncharacterized protein</fullName>
    </submittedName>
</protein>
<evidence type="ECO:0000313" key="3">
    <source>
        <dbReference type="Proteomes" id="UP000281028"/>
    </source>
</evidence>
<accession>A0A9Q5DB84</accession>
<name>A0A9Q5DB84_9BACT</name>
<keyword evidence="1" id="KW-0812">Transmembrane</keyword>
<dbReference type="Proteomes" id="UP000281028">
    <property type="component" value="Unassembled WGS sequence"/>
</dbReference>
<comment type="caution">
    <text evidence="2">The sequence shown here is derived from an EMBL/GenBank/DDBJ whole genome shotgun (WGS) entry which is preliminary data.</text>
</comment>